<proteinExistence type="predicted"/>
<gene>
    <name evidence="3" type="ORF">EJ04DRAFT_527044</name>
</gene>
<dbReference type="AlphaFoldDB" id="A0A9P4QRF9"/>
<sequence length="332" mass="36926">MHWIAILAALFALATSTSATWPGQFGSLPKSNSSAAGIYNRYADLLGAGIIDPWPIRGQKHVLRYCFASSEVRQKLFCAFQMGIGKWALALGKVDAKNGHSLGFLEAKDENKVNQFCYDDYQDSNNRGTWNHKVEHDTLAILYGPDGDFATTTGYHVEGDNQMTLSDFVDLNAAGPVVAHEIGHALGMVHEQCRSDRDNHVKFQCEQIEGFDEALSKAKADGVVEADARKQLCESKKFAEKYLFRGDQFIKGNGFSGIPIDGDTGFDFDSIMLYSSSMFAKNEDLCAVSQDFCTLLRYDTFEGRTVTSRIQTNVKPSTKDCDFVRKYYPYIG</sequence>
<dbReference type="EC" id="3.4.24.-" evidence="1"/>
<dbReference type="GO" id="GO:0004222">
    <property type="term" value="F:metalloendopeptidase activity"/>
    <property type="evidence" value="ECO:0007669"/>
    <property type="project" value="UniProtKB-UniRule"/>
</dbReference>
<evidence type="ECO:0000313" key="3">
    <source>
        <dbReference type="EMBL" id="KAF2730315.1"/>
    </source>
</evidence>
<comment type="cofactor">
    <cofactor evidence="1">
        <name>Zn(2+)</name>
        <dbReference type="ChEBI" id="CHEBI:29105"/>
    </cofactor>
    <text evidence="1">Binds 1 zinc ion per subunit.</text>
</comment>
<keyword evidence="1" id="KW-0645">Protease</keyword>
<dbReference type="OrthoDB" id="291007at2759"/>
<protein>
    <recommendedName>
        <fullName evidence="1">Metalloendopeptidase</fullName>
        <ecNumber evidence="1">3.4.24.-</ecNumber>
    </recommendedName>
</protein>
<accession>A0A9P4QRF9</accession>
<evidence type="ECO:0000256" key="1">
    <source>
        <dbReference type="RuleBase" id="RU361183"/>
    </source>
</evidence>
<dbReference type="InterPro" id="IPR024079">
    <property type="entry name" value="MetalloPept_cat_dom_sf"/>
</dbReference>
<dbReference type="PANTHER" id="PTHR10127">
    <property type="entry name" value="DISCOIDIN, CUB, EGF, LAMININ , AND ZINC METALLOPROTEASE DOMAIN CONTAINING"/>
    <property type="match status" value="1"/>
</dbReference>
<keyword evidence="1" id="KW-0479">Metal-binding</keyword>
<organism evidence="3 4">
    <name type="scientific">Polyplosphaeria fusca</name>
    <dbReference type="NCBI Taxonomy" id="682080"/>
    <lineage>
        <taxon>Eukaryota</taxon>
        <taxon>Fungi</taxon>
        <taxon>Dikarya</taxon>
        <taxon>Ascomycota</taxon>
        <taxon>Pezizomycotina</taxon>
        <taxon>Dothideomycetes</taxon>
        <taxon>Pleosporomycetidae</taxon>
        <taxon>Pleosporales</taxon>
        <taxon>Tetraplosphaeriaceae</taxon>
        <taxon>Polyplosphaeria</taxon>
    </lineage>
</organism>
<keyword evidence="4" id="KW-1185">Reference proteome</keyword>
<dbReference type="InterPro" id="IPR001506">
    <property type="entry name" value="Peptidase_M12A"/>
</dbReference>
<evidence type="ECO:0000313" key="4">
    <source>
        <dbReference type="Proteomes" id="UP000799444"/>
    </source>
</evidence>
<keyword evidence="1" id="KW-0482">Metalloprotease</keyword>
<keyword evidence="1" id="KW-0378">Hydrolase</keyword>
<dbReference type="GO" id="GO:0006508">
    <property type="term" value="P:proteolysis"/>
    <property type="evidence" value="ECO:0007669"/>
    <property type="project" value="UniProtKB-KW"/>
</dbReference>
<reference evidence="3" key="1">
    <citation type="journal article" date="2020" name="Stud. Mycol.">
        <title>101 Dothideomycetes genomes: a test case for predicting lifestyles and emergence of pathogens.</title>
        <authorList>
            <person name="Haridas S."/>
            <person name="Albert R."/>
            <person name="Binder M."/>
            <person name="Bloem J."/>
            <person name="Labutti K."/>
            <person name="Salamov A."/>
            <person name="Andreopoulos B."/>
            <person name="Baker S."/>
            <person name="Barry K."/>
            <person name="Bills G."/>
            <person name="Bluhm B."/>
            <person name="Cannon C."/>
            <person name="Castanera R."/>
            <person name="Culley D."/>
            <person name="Daum C."/>
            <person name="Ezra D."/>
            <person name="Gonzalez J."/>
            <person name="Henrissat B."/>
            <person name="Kuo A."/>
            <person name="Liang C."/>
            <person name="Lipzen A."/>
            <person name="Lutzoni F."/>
            <person name="Magnuson J."/>
            <person name="Mondo S."/>
            <person name="Nolan M."/>
            <person name="Ohm R."/>
            <person name="Pangilinan J."/>
            <person name="Park H.-J."/>
            <person name="Ramirez L."/>
            <person name="Alfaro M."/>
            <person name="Sun H."/>
            <person name="Tritt A."/>
            <person name="Yoshinaga Y."/>
            <person name="Zwiers L.-H."/>
            <person name="Turgeon B."/>
            <person name="Goodwin S."/>
            <person name="Spatafora J."/>
            <person name="Crous P."/>
            <person name="Grigoriev I."/>
        </authorList>
    </citation>
    <scope>NUCLEOTIDE SEQUENCE</scope>
    <source>
        <strain evidence="3">CBS 125425</strain>
    </source>
</reference>
<dbReference type="Gene3D" id="3.40.390.10">
    <property type="entry name" value="Collagenase (Catalytic Domain)"/>
    <property type="match status" value="1"/>
</dbReference>
<dbReference type="SUPFAM" id="SSF55486">
    <property type="entry name" value="Metalloproteases ('zincins'), catalytic domain"/>
    <property type="match status" value="1"/>
</dbReference>
<dbReference type="GO" id="GO:0046872">
    <property type="term" value="F:metal ion binding"/>
    <property type="evidence" value="ECO:0007669"/>
    <property type="project" value="UniProtKB-KW"/>
</dbReference>
<evidence type="ECO:0000259" key="2">
    <source>
        <dbReference type="Pfam" id="PF01400"/>
    </source>
</evidence>
<dbReference type="PANTHER" id="PTHR10127:SF850">
    <property type="entry name" value="METALLOENDOPEPTIDASE"/>
    <property type="match status" value="1"/>
</dbReference>
<name>A0A9P4QRF9_9PLEO</name>
<feature type="domain" description="Peptidase M12A" evidence="2">
    <location>
        <begin position="177"/>
        <end position="209"/>
    </location>
</feature>
<feature type="signal peptide" evidence="1">
    <location>
        <begin position="1"/>
        <end position="19"/>
    </location>
</feature>
<dbReference type="Pfam" id="PF01400">
    <property type="entry name" value="Astacin"/>
    <property type="match status" value="1"/>
</dbReference>
<keyword evidence="1" id="KW-0862">Zinc</keyword>
<dbReference type="PRINTS" id="PR00480">
    <property type="entry name" value="ASTACIN"/>
</dbReference>
<dbReference type="Proteomes" id="UP000799444">
    <property type="component" value="Unassembled WGS sequence"/>
</dbReference>
<feature type="chain" id="PRO_5040536685" description="Metalloendopeptidase" evidence="1">
    <location>
        <begin position="20"/>
        <end position="332"/>
    </location>
</feature>
<comment type="caution">
    <text evidence="3">The sequence shown here is derived from an EMBL/GenBank/DDBJ whole genome shotgun (WGS) entry which is preliminary data.</text>
</comment>
<dbReference type="EMBL" id="ML996220">
    <property type="protein sequence ID" value="KAF2730315.1"/>
    <property type="molecule type" value="Genomic_DNA"/>
</dbReference>
<keyword evidence="1" id="KW-0732">Signal</keyword>